<gene>
    <name evidence="2" type="ORF">FB45DRAFT_1112656</name>
</gene>
<organism evidence="2 3">
    <name type="scientific">Roridomyces roridus</name>
    <dbReference type="NCBI Taxonomy" id="1738132"/>
    <lineage>
        <taxon>Eukaryota</taxon>
        <taxon>Fungi</taxon>
        <taxon>Dikarya</taxon>
        <taxon>Basidiomycota</taxon>
        <taxon>Agaricomycotina</taxon>
        <taxon>Agaricomycetes</taxon>
        <taxon>Agaricomycetidae</taxon>
        <taxon>Agaricales</taxon>
        <taxon>Marasmiineae</taxon>
        <taxon>Mycenaceae</taxon>
        <taxon>Roridomyces</taxon>
    </lineage>
</organism>
<protein>
    <recommendedName>
        <fullName evidence="1">DUF7330 domain-containing protein</fullName>
    </recommendedName>
</protein>
<accession>A0AAD7FAW7</accession>
<keyword evidence="3" id="KW-1185">Reference proteome</keyword>
<dbReference type="AlphaFoldDB" id="A0AAD7FAW7"/>
<dbReference type="Pfam" id="PF24016">
    <property type="entry name" value="DUF7330"/>
    <property type="match status" value="1"/>
</dbReference>
<dbReference type="Proteomes" id="UP001221142">
    <property type="component" value="Unassembled WGS sequence"/>
</dbReference>
<comment type="caution">
    <text evidence="2">The sequence shown here is derived from an EMBL/GenBank/DDBJ whole genome shotgun (WGS) entry which is preliminary data.</text>
</comment>
<feature type="domain" description="DUF7330" evidence="1">
    <location>
        <begin position="46"/>
        <end position="261"/>
    </location>
</feature>
<dbReference type="EMBL" id="JARKIF010000029">
    <property type="protein sequence ID" value="KAJ7612998.1"/>
    <property type="molecule type" value="Genomic_DNA"/>
</dbReference>
<evidence type="ECO:0000259" key="1">
    <source>
        <dbReference type="Pfam" id="PF24016"/>
    </source>
</evidence>
<dbReference type="InterPro" id="IPR055754">
    <property type="entry name" value="DUF7330"/>
</dbReference>
<proteinExistence type="predicted"/>
<reference evidence="2" key="1">
    <citation type="submission" date="2023-03" db="EMBL/GenBank/DDBJ databases">
        <title>Massive genome expansion in bonnet fungi (Mycena s.s.) driven by repeated elements and novel gene families across ecological guilds.</title>
        <authorList>
            <consortium name="Lawrence Berkeley National Laboratory"/>
            <person name="Harder C.B."/>
            <person name="Miyauchi S."/>
            <person name="Viragh M."/>
            <person name="Kuo A."/>
            <person name="Thoen E."/>
            <person name="Andreopoulos B."/>
            <person name="Lu D."/>
            <person name="Skrede I."/>
            <person name="Drula E."/>
            <person name="Henrissat B."/>
            <person name="Morin E."/>
            <person name="Kohler A."/>
            <person name="Barry K."/>
            <person name="LaButti K."/>
            <person name="Morin E."/>
            <person name="Salamov A."/>
            <person name="Lipzen A."/>
            <person name="Mereny Z."/>
            <person name="Hegedus B."/>
            <person name="Baldrian P."/>
            <person name="Stursova M."/>
            <person name="Weitz H."/>
            <person name="Taylor A."/>
            <person name="Grigoriev I.V."/>
            <person name="Nagy L.G."/>
            <person name="Martin F."/>
            <person name="Kauserud H."/>
        </authorList>
    </citation>
    <scope>NUCLEOTIDE SEQUENCE</scope>
    <source>
        <strain evidence="2">9284</strain>
    </source>
</reference>
<sequence>MSDHKHSILPTAVQTPASVLPPSTEIADESGTKASAMKDWYSDAQNNILVSRNFRSITKARFTVDPNIRTPVSLLGAVSSWEDGSGSRSSSSKPRNAVELFVGWGRVDAVVCVLPVSESALCKAKGYPCFQPAEKRGFEMAPCAMLSPVSAGTFIGDVTIKVDTGTVGPQNARLRLKAYTYWGQVAVFLPRSFHGPLVTSCAGIPRLSSTLAPVCKPIKEVGRKRRWFVGDVDAWYAAQEHADGASVSSVFGTVWIGYEGEEEEAKKALRWSAVQWIVHIVVLVVTLRFMRMMLELLLWFVRLMF</sequence>
<name>A0AAD7FAW7_9AGAR</name>
<evidence type="ECO:0000313" key="3">
    <source>
        <dbReference type="Proteomes" id="UP001221142"/>
    </source>
</evidence>
<evidence type="ECO:0000313" key="2">
    <source>
        <dbReference type="EMBL" id="KAJ7612998.1"/>
    </source>
</evidence>